<dbReference type="GO" id="GO:0006310">
    <property type="term" value="P:DNA recombination"/>
    <property type="evidence" value="ECO:0007669"/>
    <property type="project" value="UniProtKB-KW"/>
</dbReference>
<keyword evidence="11" id="KW-0067">ATP-binding</keyword>
<keyword evidence="18" id="KW-0238">DNA-binding</keyword>
<dbReference type="AlphaFoldDB" id="A0A834RNU4"/>
<dbReference type="InterPro" id="IPR057670">
    <property type="entry name" value="SH3_retrovirus"/>
</dbReference>
<evidence type="ECO:0000256" key="21">
    <source>
        <dbReference type="ARBA" id="ARBA00049244"/>
    </source>
</evidence>
<dbReference type="GO" id="GO:0006508">
    <property type="term" value="P:proteolysis"/>
    <property type="evidence" value="ECO:0007669"/>
    <property type="project" value="UniProtKB-KW"/>
</dbReference>
<accession>A0A834RNU4</accession>
<dbReference type="KEGG" id="ptrr:90957614"/>
<dbReference type="GeneID" id="90957614"/>
<dbReference type="InterPro" id="IPR039537">
    <property type="entry name" value="Retrotran_Ty1/copia-like"/>
</dbReference>
<comment type="catalytic activity">
    <reaction evidence="21">
        <text>DNA(n) + a 2'-deoxyribonucleoside 5'-triphosphate = DNA(n+1) + diphosphate</text>
        <dbReference type="Rhea" id="RHEA:22508"/>
        <dbReference type="Rhea" id="RHEA-COMP:17339"/>
        <dbReference type="Rhea" id="RHEA-COMP:17340"/>
        <dbReference type="ChEBI" id="CHEBI:33019"/>
        <dbReference type="ChEBI" id="CHEBI:61560"/>
        <dbReference type="ChEBI" id="CHEBI:173112"/>
        <dbReference type="EC" id="2.7.7.7"/>
    </reaction>
</comment>
<evidence type="ECO:0000256" key="22">
    <source>
        <dbReference type="SAM" id="MobiDB-lite"/>
    </source>
</evidence>
<keyword evidence="6" id="KW-0540">Nuclease</keyword>
<keyword evidence="4" id="KW-0645">Protease</keyword>
<evidence type="ECO:0000256" key="4">
    <source>
        <dbReference type="ARBA" id="ARBA00022670"/>
    </source>
</evidence>
<organism evidence="24 25">
    <name type="scientific">Pyrenophora tritici-repentis</name>
    <dbReference type="NCBI Taxonomy" id="45151"/>
    <lineage>
        <taxon>Eukaryota</taxon>
        <taxon>Fungi</taxon>
        <taxon>Dikarya</taxon>
        <taxon>Ascomycota</taxon>
        <taxon>Pezizomycotina</taxon>
        <taxon>Dothideomycetes</taxon>
        <taxon>Pleosporomycetidae</taxon>
        <taxon>Pleosporales</taxon>
        <taxon>Pleosporineae</taxon>
        <taxon>Pleosporaceae</taxon>
        <taxon>Pyrenophora</taxon>
    </lineage>
</organism>
<comment type="function">
    <text evidence="1">The aspartyl protease (PR) mediates the proteolytic cleavages of the Gag and Gag-Pol polyproteins after assembly of the VLP.</text>
</comment>
<evidence type="ECO:0000256" key="9">
    <source>
        <dbReference type="ARBA" id="ARBA00022759"/>
    </source>
</evidence>
<dbReference type="GO" id="GO:0015074">
    <property type="term" value="P:DNA integration"/>
    <property type="evidence" value="ECO:0007669"/>
    <property type="project" value="UniProtKB-KW"/>
</dbReference>
<dbReference type="PANTHER" id="PTHR42648:SF11">
    <property type="entry name" value="TRANSPOSON TY4-P GAG-POL POLYPROTEIN"/>
    <property type="match status" value="1"/>
</dbReference>
<feature type="domain" description="Integrase catalytic" evidence="23">
    <location>
        <begin position="271"/>
        <end position="369"/>
    </location>
</feature>
<keyword evidence="9" id="KW-0255">Endonuclease</keyword>
<dbReference type="GO" id="GO:0003887">
    <property type="term" value="F:DNA-directed DNA polymerase activity"/>
    <property type="evidence" value="ECO:0007669"/>
    <property type="project" value="UniProtKB-KW"/>
</dbReference>
<proteinExistence type="predicted"/>
<evidence type="ECO:0000256" key="19">
    <source>
        <dbReference type="ARBA" id="ARBA00023172"/>
    </source>
</evidence>
<evidence type="ECO:0000256" key="15">
    <source>
        <dbReference type="ARBA" id="ARBA00022918"/>
    </source>
</evidence>
<dbReference type="Pfam" id="PF22936">
    <property type="entry name" value="Pol_BBD"/>
    <property type="match status" value="1"/>
</dbReference>
<dbReference type="GO" id="GO:0003723">
    <property type="term" value="F:RNA binding"/>
    <property type="evidence" value="ECO:0007669"/>
    <property type="project" value="UniProtKB-KW"/>
</dbReference>
<dbReference type="PANTHER" id="PTHR42648">
    <property type="entry name" value="TRANSPOSASE, PUTATIVE-RELATED"/>
    <property type="match status" value="1"/>
</dbReference>
<keyword evidence="14" id="KW-0229">DNA integration</keyword>
<keyword evidence="3" id="KW-1188">Viral release from host cell</keyword>
<keyword evidence="17" id="KW-0917">Virion maturation</keyword>
<evidence type="ECO:0000256" key="5">
    <source>
        <dbReference type="ARBA" id="ARBA00022695"/>
    </source>
</evidence>
<evidence type="ECO:0000256" key="1">
    <source>
        <dbReference type="ARBA" id="ARBA00002180"/>
    </source>
</evidence>
<evidence type="ECO:0000256" key="10">
    <source>
        <dbReference type="ARBA" id="ARBA00022801"/>
    </source>
</evidence>
<evidence type="ECO:0000256" key="3">
    <source>
        <dbReference type="ARBA" id="ARBA00022612"/>
    </source>
</evidence>
<evidence type="ECO:0000256" key="18">
    <source>
        <dbReference type="ARBA" id="ARBA00023125"/>
    </source>
</evidence>
<keyword evidence="15" id="KW-0695">RNA-directed DNA polymerase</keyword>
<dbReference type="Gene3D" id="3.30.420.10">
    <property type="entry name" value="Ribonuclease H-like superfamily/Ribonuclease H"/>
    <property type="match status" value="1"/>
</dbReference>
<comment type="caution">
    <text evidence="24">The sequence shown here is derived from an EMBL/GenBank/DDBJ whole genome shotgun (WGS) entry which is preliminary data.</text>
</comment>
<gene>
    <name evidence="24" type="ORF">PtrM4_134680</name>
</gene>
<dbReference type="Pfam" id="PF25597">
    <property type="entry name" value="SH3_retrovirus"/>
    <property type="match status" value="1"/>
</dbReference>
<dbReference type="GO" id="GO:0005524">
    <property type="term" value="F:ATP binding"/>
    <property type="evidence" value="ECO:0007669"/>
    <property type="project" value="UniProtKB-KW"/>
</dbReference>
<comment type="catalytic activity">
    <reaction evidence="20">
        <text>DNA(n) + a 2'-deoxyribonucleoside 5'-triphosphate = DNA(n+1) + diphosphate</text>
        <dbReference type="Rhea" id="RHEA:22508"/>
        <dbReference type="Rhea" id="RHEA-COMP:17339"/>
        <dbReference type="Rhea" id="RHEA-COMP:17340"/>
        <dbReference type="ChEBI" id="CHEBI:33019"/>
        <dbReference type="ChEBI" id="CHEBI:61560"/>
        <dbReference type="ChEBI" id="CHEBI:173112"/>
        <dbReference type="EC" id="2.7.7.49"/>
    </reaction>
</comment>
<evidence type="ECO:0000256" key="13">
    <source>
        <dbReference type="ARBA" id="ARBA00022884"/>
    </source>
</evidence>
<keyword evidence="10" id="KW-0378">Hydrolase</keyword>
<evidence type="ECO:0000256" key="6">
    <source>
        <dbReference type="ARBA" id="ARBA00022722"/>
    </source>
</evidence>
<evidence type="ECO:0000256" key="7">
    <source>
        <dbReference type="ARBA" id="ARBA00022723"/>
    </source>
</evidence>
<evidence type="ECO:0000259" key="23">
    <source>
        <dbReference type="PROSITE" id="PS50994"/>
    </source>
</evidence>
<dbReference type="GO" id="GO:0008233">
    <property type="term" value="F:peptidase activity"/>
    <property type="evidence" value="ECO:0007669"/>
    <property type="project" value="UniProtKB-KW"/>
</dbReference>
<keyword evidence="5" id="KW-0548">Nucleotidyltransferase</keyword>
<feature type="region of interest" description="Disordered" evidence="22">
    <location>
        <begin position="297"/>
        <end position="322"/>
    </location>
</feature>
<dbReference type="InterPro" id="IPR012337">
    <property type="entry name" value="RNaseH-like_sf"/>
</dbReference>
<keyword evidence="19" id="KW-0233">DNA recombination</keyword>
<evidence type="ECO:0000313" key="25">
    <source>
        <dbReference type="Proteomes" id="UP000245464"/>
    </source>
</evidence>
<dbReference type="InterPro" id="IPR054722">
    <property type="entry name" value="PolX-like_BBD"/>
</dbReference>
<dbReference type="GO" id="GO:0046872">
    <property type="term" value="F:metal ion binding"/>
    <property type="evidence" value="ECO:0007669"/>
    <property type="project" value="UniProtKB-KW"/>
</dbReference>
<dbReference type="GO" id="GO:0003964">
    <property type="term" value="F:RNA-directed DNA polymerase activity"/>
    <property type="evidence" value="ECO:0007669"/>
    <property type="project" value="UniProtKB-KW"/>
</dbReference>
<keyword evidence="8" id="KW-0547">Nucleotide-binding</keyword>
<dbReference type="InterPro" id="IPR036397">
    <property type="entry name" value="RNaseH_sf"/>
</dbReference>
<dbReference type="GO" id="GO:0032196">
    <property type="term" value="P:transposition"/>
    <property type="evidence" value="ECO:0007669"/>
    <property type="project" value="UniProtKB-KW"/>
</dbReference>
<evidence type="ECO:0000256" key="2">
    <source>
        <dbReference type="ARBA" id="ARBA00022578"/>
    </source>
</evidence>
<dbReference type="RefSeq" id="XP_065960129.1">
    <property type="nucleotide sequence ID" value="XM_066109207.1"/>
</dbReference>
<dbReference type="GO" id="GO:0005634">
    <property type="term" value="C:nucleus"/>
    <property type="evidence" value="ECO:0007669"/>
    <property type="project" value="UniProtKB-ARBA"/>
</dbReference>
<protein>
    <recommendedName>
        <fullName evidence="23">Integrase catalytic domain-containing protein</fullName>
    </recommendedName>
</protein>
<evidence type="ECO:0000256" key="8">
    <source>
        <dbReference type="ARBA" id="ARBA00022741"/>
    </source>
</evidence>
<keyword evidence="12" id="KW-0460">Magnesium</keyword>
<evidence type="ECO:0000256" key="16">
    <source>
        <dbReference type="ARBA" id="ARBA00022932"/>
    </source>
</evidence>
<dbReference type="GO" id="GO:0004519">
    <property type="term" value="F:endonuclease activity"/>
    <property type="evidence" value="ECO:0007669"/>
    <property type="project" value="UniProtKB-KW"/>
</dbReference>
<dbReference type="InterPro" id="IPR001584">
    <property type="entry name" value="Integrase_cat-core"/>
</dbReference>
<evidence type="ECO:0000256" key="20">
    <source>
        <dbReference type="ARBA" id="ARBA00048173"/>
    </source>
</evidence>
<keyword evidence="16" id="KW-0808">Transferase</keyword>
<dbReference type="PROSITE" id="PS50994">
    <property type="entry name" value="INTEGRASE"/>
    <property type="match status" value="1"/>
</dbReference>
<evidence type="ECO:0000256" key="11">
    <source>
        <dbReference type="ARBA" id="ARBA00022840"/>
    </source>
</evidence>
<keyword evidence="13" id="KW-0694">RNA-binding</keyword>
<reference evidence="24" key="1">
    <citation type="journal article" date="2018" name="BMC Genomics">
        <title>Comparative genomics of the wheat fungal pathogen Pyrenophora tritici-repentis reveals chromosomal variations and genome plasticity.</title>
        <authorList>
            <person name="Moolhuijzen P."/>
            <person name="See P.T."/>
            <person name="Hane J.K."/>
            <person name="Shi G."/>
            <person name="Liu Z."/>
            <person name="Oliver R.P."/>
            <person name="Moffat C.S."/>
        </authorList>
    </citation>
    <scope>NUCLEOTIDE SEQUENCE [LARGE SCALE GENOMIC DNA]</scope>
    <source>
        <strain evidence="24">M4</strain>
    </source>
</reference>
<evidence type="ECO:0000256" key="12">
    <source>
        <dbReference type="ARBA" id="ARBA00022842"/>
    </source>
</evidence>
<name>A0A834RNU4_9PLEO</name>
<keyword evidence="16" id="KW-0239">DNA-directed DNA polymerase</keyword>
<sequence>MFAAVSSLSNRHDYPLSNSFIFDSGSTCHITNNPDRIHNYRPPIHGDFIWAGNSQIWIKGYGSIVIQLEHKQRVEKLVLHDVAICPDILCNIVSFRVLRKQGLWWDTQSDPTAVKRSDGSTVCELAELYGQWVLEYRPNGSEDRVALHASQTSRTRRRPQQAPALLWHKRLGHPGPAAIEHLVQQAEGVRVKGVTTVQCDACGRAKIRRQISRAPRINDQGPAERLAIDFHSYENQSYNKEKSQLLITDRYSRFHTIQFPHFPPKPIQHHPKVIETDNEITTVKPDVERWIRGQGIAVEPSAPDTQAQNGGAERSGGVNKEKARTMRLDANLPWELWPEITRAAVHLYNRTPNYSNQWKTPYEVFFTRVSLANGIVTSIKKPYLAYLKAYGCKAFAMTDDTHRGKSRLQRLDPKAWIGYLVGYQSSNIYRIWIPSLAKVISTRDVTFDENTIFDGTIEDLMDSLMHSTLSEIAAYVRTIELHHRSQTPGRSRFMKTTKASIPQRRKKIRQAVLLAQFMSGNVRSTPEIQSSKTVPWAAAFMAGLKAGTIGTHNGSPIDKAQLHRLLAKGVKIHQSQLPDPPTARTDLDQHPLGELFKEAQRAHLDSHKVTNSWEEVPYQAANLKDTRF</sequence>
<dbReference type="SUPFAM" id="SSF53098">
    <property type="entry name" value="Ribonuclease H-like"/>
    <property type="match status" value="1"/>
</dbReference>
<keyword evidence="7" id="KW-0479">Metal-binding</keyword>
<dbReference type="EMBL" id="NQIK02000008">
    <property type="protein sequence ID" value="KAF7566877.1"/>
    <property type="molecule type" value="Genomic_DNA"/>
</dbReference>
<dbReference type="GO" id="GO:0003677">
    <property type="term" value="F:DNA binding"/>
    <property type="evidence" value="ECO:0007669"/>
    <property type="project" value="UniProtKB-KW"/>
</dbReference>
<dbReference type="Proteomes" id="UP000245464">
    <property type="component" value="Chromosome 8"/>
</dbReference>
<evidence type="ECO:0000256" key="14">
    <source>
        <dbReference type="ARBA" id="ARBA00022908"/>
    </source>
</evidence>
<evidence type="ECO:0000256" key="17">
    <source>
        <dbReference type="ARBA" id="ARBA00023113"/>
    </source>
</evidence>
<evidence type="ECO:0000313" key="24">
    <source>
        <dbReference type="EMBL" id="KAF7566877.1"/>
    </source>
</evidence>
<keyword evidence="2" id="KW-0815">Transposition</keyword>